<proteinExistence type="inferred from homology"/>
<comment type="caution">
    <text evidence="6">The sequence shown here is derived from an EMBL/GenBank/DDBJ whole genome shotgun (WGS) entry which is preliminary data.</text>
</comment>
<dbReference type="Pfam" id="PF00496">
    <property type="entry name" value="SBP_bac_5"/>
    <property type="match status" value="1"/>
</dbReference>
<dbReference type="GO" id="GO:0030288">
    <property type="term" value="C:outer membrane-bounded periplasmic space"/>
    <property type="evidence" value="ECO:0007669"/>
    <property type="project" value="UniProtKB-ARBA"/>
</dbReference>
<sequence>MLNLKRLAFLNIATAAGLFAGHGFAQDKTLVVVLPEAPVTMEACMGNNTVNGRVIRINIYEPLTVVSDTTGQVEPRLATSWERLDDLTWRFHLREGVKFHDDAPFNAEAVVTEMKRTLNRDRNCHTEQQYFRGFNMTPTVVDDLTLDIKTDVPVPILPTFLSTLLISSPNSPLEEFTLKPIGTGPYKYDGENPGTEIRTVKNPDWWGEHSNVDAVKYIWRGESVVRASMISVGEADLTPELAVQDATDPALDKPYVDAETLWLRIDTEVPPLNDIRVRQALNYAVNREAMLGTLVSKDAVPSTQITVKGVLGHSEDIDDEVYPYDPEKAKSLLAEAKADGVPVETPILLVGRTNILSNSTEVMEAIMAMFQEVGLNVTLRMTEIGEWREYHNRPYPEGRQPVIVQTKHDNNRGDAAFSLQPKYACDGTNAAMCDPEIDAMIAKATAESGPDRGKLMEEVFAKLYREWVPDIHLFHMVSYARVGNRIDYVPNLLTGIEVRIEDVNFK</sequence>
<protein>
    <submittedName>
        <fullName evidence="6">Peptide ABC transporter substrate-binding protein</fullName>
    </submittedName>
</protein>
<keyword evidence="3 4" id="KW-0732">Signal</keyword>
<dbReference type="PIRSF" id="PIRSF002741">
    <property type="entry name" value="MppA"/>
    <property type="match status" value="1"/>
</dbReference>
<dbReference type="Gene3D" id="3.40.190.10">
    <property type="entry name" value="Periplasmic binding protein-like II"/>
    <property type="match status" value="1"/>
</dbReference>
<feature type="domain" description="Solute-binding protein family 5" evidence="5">
    <location>
        <begin position="72"/>
        <end position="391"/>
    </location>
</feature>
<dbReference type="PROSITE" id="PS01040">
    <property type="entry name" value="SBP_BACTERIAL_5"/>
    <property type="match status" value="1"/>
</dbReference>
<evidence type="ECO:0000256" key="2">
    <source>
        <dbReference type="ARBA" id="ARBA00005695"/>
    </source>
</evidence>
<dbReference type="GO" id="GO:1904680">
    <property type="term" value="F:peptide transmembrane transporter activity"/>
    <property type="evidence" value="ECO:0007669"/>
    <property type="project" value="TreeGrafter"/>
</dbReference>
<dbReference type="SUPFAM" id="SSF53850">
    <property type="entry name" value="Periplasmic binding protein-like II"/>
    <property type="match status" value="1"/>
</dbReference>
<comment type="subcellular location">
    <subcellularLocation>
        <location evidence="1">Periplasm</location>
    </subcellularLocation>
</comment>
<dbReference type="InterPro" id="IPR039424">
    <property type="entry name" value="SBP_5"/>
</dbReference>
<dbReference type="EMBL" id="BMIF01000005">
    <property type="protein sequence ID" value="GGA65639.1"/>
    <property type="molecule type" value="Genomic_DNA"/>
</dbReference>
<feature type="chain" id="PRO_5037815772" evidence="4">
    <location>
        <begin position="26"/>
        <end position="506"/>
    </location>
</feature>
<gene>
    <name evidence="6" type="ORF">GCM10011385_19360</name>
</gene>
<feature type="signal peptide" evidence="4">
    <location>
        <begin position="1"/>
        <end position="25"/>
    </location>
</feature>
<dbReference type="InterPro" id="IPR023765">
    <property type="entry name" value="SBP_5_CS"/>
</dbReference>
<dbReference type="Gene3D" id="3.10.105.10">
    <property type="entry name" value="Dipeptide-binding Protein, Domain 3"/>
    <property type="match status" value="1"/>
</dbReference>
<evidence type="ECO:0000313" key="7">
    <source>
        <dbReference type="Proteomes" id="UP000636264"/>
    </source>
</evidence>
<dbReference type="RefSeq" id="WP_188720856.1">
    <property type="nucleotide sequence ID" value="NZ_BMIF01000005.1"/>
</dbReference>
<evidence type="ECO:0000256" key="4">
    <source>
        <dbReference type="SAM" id="SignalP"/>
    </source>
</evidence>
<dbReference type="InterPro" id="IPR030678">
    <property type="entry name" value="Peptide/Ni-bd"/>
</dbReference>
<reference evidence="6" key="1">
    <citation type="journal article" date="2014" name="Int. J. Syst. Evol. Microbiol.">
        <title>Complete genome sequence of Corynebacterium casei LMG S-19264T (=DSM 44701T), isolated from a smear-ripened cheese.</title>
        <authorList>
            <consortium name="US DOE Joint Genome Institute (JGI-PGF)"/>
            <person name="Walter F."/>
            <person name="Albersmeier A."/>
            <person name="Kalinowski J."/>
            <person name="Ruckert C."/>
        </authorList>
    </citation>
    <scope>NUCLEOTIDE SEQUENCE</scope>
    <source>
        <strain evidence="6">CGMCC 1.15320</strain>
    </source>
</reference>
<evidence type="ECO:0000313" key="6">
    <source>
        <dbReference type="EMBL" id="GGA65639.1"/>
    </source>
</evidence>
<accession>A0A916W4K4</accession>
<dbReference type="Proteomes" id="UP000636264">
    <property type="component" value="Unassembled WGS sequence"/>
</dbReference>
<dbReference type="PANTHER" id="PTHR30290:SF83">
    <property type="entry name" value="ABC TRANSPORTER SUBSTRATE-BINDING PROTEIN"/>
    <property type="match status" value="1"/>
</dbReference>
<dbReference type="GO" id="GO:0043190">
    <property type="term" value="C:ATP-binding cassette (ABC) transporter complex"/>
    <property type="evidence" value="ECO:0007669"/>
    <property type="project" value="InterPro"/>
</dbReference>
<reference evidence="6" key="2">
    <citation type="submission" date="2020-09" db="EMBL/GenBank/DDBJ databases">
        <authorList>
            <person name="Sun Q."/>
            <person name="Zhou Y."/>
        </authorList>
    </citation>
    <scope>NUCLEOTIDE SEQUENCE</scope>
    <source>
        <strain evidence="6">CGMCC 1.15320</strain>
    </source>
</reference>
<organism evidence="6 7">
    <name type="scientific">Nitratireductor aestuarii</name>
    <dbReference type="NCBI Taxonomy" id="1735103"/>
    <lineage>
        <taxon>Bacteria</taxon>
        <taxon>Pseudomonadati</taxon>
        <taxon>Pseudomonadota</taxon>
        <taxon>Alphaproteobacteria</taxon>
        <taxon>Hyphomicrobiales</taxon>
        <taxon>Phyllobacteriaceae</taxon>
        <taxon>Nitratireductor</taxon>
    </lineage>
</organism>
<name>A0A916W4K4_9HYPH</name>
<dbReference type="PANTHER" id="PTHR30290">
    <property type="entry name" value="PERIPLASMIC BINDING COMPONENT OF ABC TRANSPORTER"/>
    <property type="match status" value="1"/>
</dbReference>
<evidence type="ECO:0000256" key="1">
    <source>
        <dbReference type="ARBA" id="ARBA00004418"/>
    </source>
</evidence>
<comment type="similarity">
    <text evidence="2">Belongs to the bacterial solute-binding protein 5 family.</text>
</comment>
<evidence type="ECO:0000259" key="5">
    <source>
        <dbReference type="Pfam" id="PF00496"/>
    </source>
</evidence>
<keyword evidence="7" id="KW-1185">Reference proteome</keyword>
<dbReference type="InterPro" id="IPR000914">
    <property type="entry name" value="SBP_5_dom"/>
</dbReference>
<dbReference type="GO" id="GO:0015833">
    <property type="term" value="P:peptide transport"/>
    <property type="evidence" value="ECO:0007669"/>
    <property type="project" value="TreeGrafter"/>
</dbReference>
<dbReference type="AlphaFoldDB" id="A0A916W4K4"/>
<evidence type="ECO:0000256" key="3">
    <source>
        <dbReference type="ARBA" id="ARBA00022729"/>
    </source>
</evidence>